<dbReference type="Proteomes" id="UP001597541">
    <property type="component" value="Unassembled WGS sequence"/>
</dbReference>
<keyword evidence="2" id="KW-1185">Reference proteome</keyword>
<comment type="caution">
    <text evidence="1">The sequence shown here is derived from an EMBL/GenBank/DDBJ whole genome shotgun (WGS) entry which is preliminary data.</text>
</comment>
<dbReference type="RefSeq" id="WP_377605752.1">
    <property type="nucleotide sequence ID" value="NZ_JBHUME010000013.1"/>
</dbReference>
<evidence type="ECO:0000313" key="1">
    <source>
        <dbReference type="EMBL" id="MFD2614661.1"/>
    </source>
</evidence>
<name>A0ABW5PHY7_9BACL</name>
<organism evidence="1 2">
    <name type="scientific">Paenibacillus gansuensis</name>
    <dbReference type="NCBI Taxonomy" id="306542"/>
    <lineage>
        <taxon>Bacteria</taxon>
        <taxon>Bacillati</taxon>
        <taxon>Bacillota</taxon>
        <taxon>Bacilli</taxon>
        <taxon>Bacillales</taxon>
        <taxon>Paenibacillaceae</taxon>
        <taxon>Paenibacillus</taxon>
    </lineage>
</organism>
<gene>
    <name evidence="1" type="ORF">ACFSUF_19805</name>
</gene>
<dbReference type="EMBL" id="JBHUME010000013">
    <property type="protein sequence ID" value="MFD2614661.1"/>
    <property type="molecule type" value="Genomic_DNA"/>
</dbReference>
<reference evidence="2" key="1">
    <citation type="journal article" date="2019" name="Int. J. Syst. Evol. Microbiol.">
        <title>The Global Catalogue of Microorganisms (GCM) 10K type strain sequencing project: providing services to taxonomists for standard genome sequencing and annotation.</title>
        <authorList>
            <consortium name="The Broad Institute Genomics Platform"/>
            <consortium name="The Broad Institute Genome Sequencing Center for Infectious Disease"/>
            <person name="Wu L."/>
            <person name="Ma J."/>
        </authorList>
    </citation>
    <scope>NUCLEOTIDE SEQUENCE [LARGE SCALE GENOMIC DNA]</scope>
    <source>
        <strain evidence="2">KCTC 3950</strain>
    </source>
</reference>
<protein>
    <submittedName>
        <fullName evidence="1">Uncharacterized protein</fullName>
    </submittedName>
</protein>
<sequence length="86" mass="9763">MNRKNRVVLLGGELVDFLISSSGGRFIRWFVDRSGHHAEYFLHTPDELHEVASGEMVTLVWQDGMLVGFYEGVLYANDTFSIEGEI</sequence>
<evidence type="ECO:0000313" key="2">
    <source>
        <dbReference type="Proteomes" id="UP001597541"/>
    </source>
</evidence>
<accession>A0ABW5PHY7</accession>
<proteinExistence type="predicted"/>